<dbReference type="Gene3D" id="3.20.20.300">
    <property type="entry name" value="Glycoside hydrolase, family 3, N-terminal domain"/>
    <property type="match status" value="1"/>
</dbReference>
<dbReference type="InterPro" id="IPR017853">
    <property type="entry name" value="GH"/>
</dbReference>
<dbReference type="OrthoDB" id="2016932at2759"/>
<dbReference type="STRING" id="69332.A0A388KZE2"/>
<dbReference type="PANTHER" id="PTHR30480:SF16">
    <property type="entry name" value="GLYCOSIDE HYDROLASE FAMILY 3 DOMAIN PROTEIN"/>
    <property type="match status" value="1"/>
</dbReference>
<dbReference type="Proteomes" id="UP000265515">
    <property type="component" value="Unassembled WGS sequence"/>
</dbReference>
<dbReference type="OMA" id="WQMAAEM"/>
<dbReference type="SUPFAM" id="SSF51445">
    <property type="entry name" value="(Trans)glycosidases"/>
    <property type="match status" value="1"/>
</dbReference>
<keyword evidence="3" id="KW-0326">Glycosidase</keyword>
<dbReference type="InterPro" id="IPR050226">
    <property type="entry name" value="NagZ_Beta-hexosaminidase"/>
</dbReference>
<accession>A0A388KZE2</accession>
<reference evidence="5 6" key="1">
    <citation type="journal article" date="2018" name="Cell">
        <title>The Chara Genome: Secondary Complexity and Implications for Plant Terrestrialization.</title>
        <authorList>
            <person name="Nishiyama T."/>
            <person name="Sakayama H."/>
            <person name="Vries J.D."/>
            <person name="Buschmann H."/>
            <person name="Saint-Marcoux D."/>
            <person name="Ullrich K.K."/>
            <person name="Haas F.B."/>
            <person name="Vanderstraeten L."/>
            <person name="Becker D."/>
            <person name="Lang D."/>
            <person name="Vosolsobe S."/>
            <person name="Rombauts S."/>
            <person name="Wilhelmsson P.K.I."/>
            <person name="Janitza P."/>
            <person name="Kern R."/>
            <person name="Heyl A."/>
            <person name="Rumpler F."/>
            <person name="Villalobos L.I.A.C."/>
            <person name="Clay J.M."/>
            <person name="Skokan R."/>
            <person name="Toyoda A."/>
            <person name="Suzuki Y."/>
            <person name="Kagoshima H."/>
            <person name="Schijlen E."/>
            <person name="Tajeshwar N."/>
            <person name="Catarino B."/>
            <person name="Hetherington A.J."/>
            <person name="Saltykova A."/>
            <person name="Bonnot C."/>
            <person name="Breuninger H."/>
            <person name="Symeonidi A."/>
            <person name="Radhakrishnan G.V."/>
            <person name="Van Nieuwerburgh F."/>
            <person name="Deforce D."/>
            <person name="Chang C."/>
            <person name="Karol K.G."/>
            <person name="Hedrich R."/>
            <person name="Ulvskov P."/>
            <person name="Glockner G."/>
            <person name="Delwiche C.F."/>
            <person name="Petrasek J."/>
            <person name="Van de Peer Y."/>
            <person name="Friml J."/>
            <person name="Beilby M."/>
            <person name="Dolan L."/>
            <person name="Kohara Y."/>
            <person name="Sugano S."/>
            <person name="Fujiyama A."/>
            <person name="Delaux P.-M."/>
            <person name="Quint M."/>
            <person name="TheiBen G."/>
            <person name="Hagemann M."/>
            <person name="Harholt J."/>
            <person name="Dunand C."/>
            <person name="Zachgo S."/>
            <person name="Langdale J."/>
            <person name="Maumus F."/>
            <person name="Straeten D.V.D."/>
            <person name="Gould S.B."/>
            <person name="Rensing S.A."/>
        </authorList>
    </citation>
    <scope>NUCLEOTIDE SEQUENCE [LARGE SCALE GENOMIC DNA]</scope>
    <source>
        <strain evidence="5 6">S276</strain>
    </source>
</reference>
<evidence type="ECO:0000259" key="4">
    <source>
        <dbReference type="Pfam" id="PF00933"/>
    </source>
</evidence>
<dbReference type="GO" id="GO:0004553">
    <property type="term" value="F:hydrolase activity, hydrolyzing O-glycosyl compounds"/>
    <property type="evidence" value="ECO:0007669"/>
    <property type="project" value="InterPro"/>
</dbReference>
<evidence type="ECO:0000313" key="6">
    <source>
        <dbReference type="Proteomes" id="UP000265515"/>
    </source>
</evidence>
<keyword evidence="6" id="KW-1185">Reference proteome</keyword>
<dbReference type="InterPro" id="IPR001764">
    <property type="entry name" value="Glyco_hydro_3_N"/>
</dbReference>
<dbReference type="EMBL" id="BFEA01000224">
    <property type="protein sequence ID" value="GBG75419.1"/>
    <property type="molecule type" value="Genomic_DNA"/>
</dbReference>
<evidence type="ECO:0000256" key="1">
    <source>
        <dbReference type="ARBA" id="ARBA00005336"/>
    </source>
</evidence>
<dbReference type="NCBIfam" id="NF003740">
    <property type="entry name" value="PRK05337.1"/>
    <property type="match status" value="1"/>
</dbReference>
<comment type="caution">
    <text evidence="5">The sequence shown here is derived from an EMBL/GenBank/DDBJ whole genome shotgun (WGS) entry which is preliminary data.</text>
</comment>
<organism evidence="5 6">
    <name type="scientific">Chara braunii</name>
    <name type="common">Braun's stonewort</name>
    <dbReference type="NCBI Taxonomy" id="69332"/>
    <lineage>
        <taxon>Eukaryota</taxon>
        <taxon>Viridiplantae</taxon>
        <taxon>Streptophyta</taxon>
        <taxon>Charophyceae</taxon>
        <taxon>Charales</taxon>
        <taxon>Characeae</taxon>
        <taxon>Chara</taxon>
    </lineage>
</organism>
<evidence type="ECO:0000256" key="3">
    <source>
        <dbReference type="ARBA" id="ARBA00023295"/>
    </source>
</evidence>
<evidence type="ECO:0000313" key="5">
    <source>
        <dbReference type="EMBL" id="GBG75419.1"/>
    </source>
</evidence>
<dbReference type="InterPro" id="IPR036962">
    <property type="entry name" value="Glyco_hydro_3_N_sf"/>
</dbReference>
<dbReference type="GO" id="GO:0009254">
    <property type="term" value="P:peptidoglycan turnover"/>
    <property type="evidence" value="ECO:0007669"/>
    <property type="project" value="TreeGrafter"/>
</dbReference>
<dbReference type="PANTHER" id="PTHR30480">
    <property type="entry name" value="BETA-HEXOSAMINIDASE-RELATED"/>
    <property type="match status" value="1"/>
</dbReference>
<dbReference type="Pfam" id="PF00933">
    <property type="entry name" value="Glyco_hydro_3"/>
    <property type="match status" value="1"/>
</dbReference>
<dbReference type="AlphaFoldDB" id="A0A388KZE2"/>
<keyword evidence="2" id="KW-0378">Hydrolase</keyword>
<sequence>MSSLDTVKVAAAVGQRQTGGKVPESAHCNDSVVTTSLQTAVDSSKDVSQGVGRMREEEGLPVLHQAPTSPQMELACNQQNHCAASGDNDNSDDREILRREAAKLIIFGFDGTSINEHARRMLALGVGGVILFSRNIVDPEQAAGLCAELKRRSSNSRLLIMVDQEGGKSCQLHPQCKFTPLPTAREVGSTKDPQAAVKVATVIGRELRAIHIDVCLGPVVDIDTNPANPIIAERSYGRTPEIVSSMSEAFIRQLQSQGVAGCAKHYPGHGDTPVDSHVELPTVTHGLDRLNGVELAPFRVAVRADVASIMVAHVAFPALSYSCPSLLSREERERDASLPASMSTGALNYLRNQLGYSGLVLSDCLEMGGITRRFSVAEAAVAGLRAGVDMFLVCHTEESQRSAIDAIVGAVNDQSLPLERLREARSRVDALLDQYSVAPWKEHHLEGAGNGTGENFDGADLRIKRSSTMAGMRT</sequence>
<dbReference type="Gramene" id="GBG75419">
    <property type="protein sequence ID" value="GBG75419"/>
    <property type="gene ID" value="CBR_g20049"/>
</dbReference>
<protein>
    <recommendedName>
        <fullName evidence="4">Glycoside hydrolase family 3 N-terminal domain-containing protein</fullName>
    </recommendedName>
</protein>
<gene>
    <name evidence="5" type="ORF">CBR_g20049</name>
</gene>
<name>A0A388KZE2_CHABU</name>
<proteinExistence type="inferred from homology"/>
<comment type="similarity">
    <text evidence="1">Belongs to the glycosyl hydrolase 3 family.</text>
</comment>
<dbReference type="GO" id="GO:0005975">
    <property type="term" value="P:carbohydrate metabolic process"/>
    <property type="evidence" value="ECO:0007669"/>
    <property type="project" value="InterPro"/>
</dbReference>
<feature type="domain" description="Glycoside hydrolase family 3 N-terminal" evidence="4">
    <location>
        <begin position="113"/>
        <end position="429"/>
    </location>
</feature>
<evidence type="ECO:0000256" key="2">
    <source>
        <dbReference type="ARBA" id="ARBA00022801"/>
    </source>
</evidence>